<evidence type="ECO:0000313" key="2">
    <source>
        <dbReference type="Proteomes" id="UP000344274"/>
    </source>
</evidence>
<gene>
    <name evidence="1" type="ORF">PS673_03148</name>
</gene>
<protein>
    <submittedName>
        <fullName evidence="1">Uncharacterized protein</fullName>
    </submittedName>
</protein>
<evidence type="ECO:0000313" key="1">
    <source>
        <dbReference type="EMBL" id="VVM98241.1"/>
    </source>
</evidence>
<accession>A0A5E6TXW1</accession>
<dbReference type="AlphaFoldDB" id="A0A5E6TXW1"/>
<dbReference type="EMBL" id="CABVHB010000024">
    <property type="protein sequence ID" value="VVM98241.1"/>
    <property type="molecule type" value="Genomic_DNA"/>
</dbReference>
<organism evidence="1 2">
    <name type="scientific">Pseudomonas fluorescens</name>
    <dbReference type="NCBI Taxonomy" id="294"/>
    <lineage>
        <taxon>Bacteria</taxon>
        <taxon>Pseudomonadati</taxon>
        <taxon>Pseudomonadota</taxon>
        <taxon>Gammaproteobacteria</taxon>
        <taxon>Pseudomonadales</taxon>
        <taxon>Pseudomonadaceae</taxon>
        <taxon>Pseudomonas</taxon>
    </lineage>
</organism>
<proteinExistence type="predicted"/>
<name>A0A5E6TXW1_PSEFL</name>
<reference evidence="1 2" key="1">
    <citation type="submission" date="2019-09" db="EMBL/GenBank/DDBJ databases">
        <authorList>
            <person name="Chandra G."/>
            <person name="Truman W A."/>
        </authorList>
    </citation>
    <scope>NUCLEOTIDE SEQUENCE [LARGE SCALE GENOMIC DNA]</scope>
    <source>
        <strain evidence="1">PS673</strain>
    </source>
</reference>
<sequence>MNGRDLVSLGGNALGIGFGSADNDVRMDLAAGGGGEARLNRGHRRVVVDPCAFLDDRFGQAQDQGGWLDAGRIYREFCADDALCSDAAECFCFREHTDFIRAVTVPAVFLDSFYKALKFKGGAGQFQHAVFGVTTVDVFLGNDVPDVVHGFNQCLFQRHGASLAFDRTPELAGAVDARDDRTAISSGGAIARVFGVDDHHVQLGGCGEQFIGGP</sequence>
<dbReference type="Proteomes" id="UP000344274">
    <property type="component" value="Unassembled WGS sequence"/>
</dbReference>